<sequence length="172" mass="18859">MVKPVKIFGAAALAMSAGAAVVSAFTPPCYRQQQQQSGLLRPQTALHATLTPNALGSSEPSMNAPSILDRPTLPTTLPSIESDPTHQDYSEQQHPNSDWILRIYNDNINTREYVAVCLVQVVGLCESRAYYTMQDAHDNGIAKVGEYNQEVAECYEEQLVERGIMCDVVASE</sequence>
<dbReference type="Gene3D" id="3.30.1390.10">
    <property type="match status" value="1"/>
</dbReference>
<feature type="compositionally biased region" description="Polar residues" evidence="1">
    <location>
        <begin position="52"/>
        <end position="64"/>
    </location>
</feature>
<keyword evidence="5" id="KW-1185">Reference proteome</keyword>
<dbReference type="Pfam" id="PF02617">
    <property type="entry name" value="ClpS"/>
    <property type="match status" value="1"/>
</dbReference>
<dbReference type="PANTHER" id="PTHR33473:SF17">
    <property type="entry name" value="ATP-DEPENDENT CLP PROTEASE ADAPTER PROTEIN CLPS1, CHLOROPLASTIC"/>
    <property type="match status" value="1"/>
</dbReference>
<dbReference type="GO" id="GO:0030163">
    <property type="term" value="P:protein catabolic process"/>
    <property type="evidence" value="ECO:0007669"/>
    <property type="project" value="InterPro"/>
</dbReference>
<dbReference type="InterPro" id="IPR014719">
    <property type="entry name" value="Ribosomal_bL12_C/ClpS-like"/>
</dbReference>
<dbReference type="EMBL" id="JATAAI010000020">
    <property type="protein sequence ID" value="KAK1738689.1"/>
    <property type="molecule type" value="Genomic_DNA"/>
</dbReference>
<feature type="region of interest" description="Disordered" evidence="1">
    <location>
        <begin position="52"/>
        <end position="93"/>
    </location>
</feature>
<organism evidence="3">
    <name type="scientific">Skeletonema marinoi</name>
    <dbReference type="NCBI Taxonomy" id="267567"/>
    <lineage>
        <taxon>Eukaryota</taxon>
        <taxon>Sar</taxon>
        <taxon>Stramenopiles</taxon>
        <taxon>Ochrophyta</taxon>
        <taxon>Bacillariophyta</taxon>
        <taxon>Coscinodiscophyceae</taxon>
        <taxon>Thalassiosirophycidae</taxon>
        <taxon>Thalassiosirales</taxon>
        <taxon>Skeletonemataceae</taxon>
        <taxon>Skeletonema</taxon>
        <taxon>Skeletonema marinoi-dohrnii complex</taxon>
    </lineage>
</organism>
<evidence type="ECO:0000313" key="4">
    <source>
        <dbReference type="EMBL" id="KAK1738689.1"/>
    </source>
</evidence>
<dbReference type="GO" id="GO:0006508">
    <property type="term" value="P:proteolysis"/>
    <property type="evidence" value="ECO:0007669"/>
    <property type="project" value="InterPro"/>
</dbReference>
<dbReference type="PANTHER" id="PTHR33473">
    <property type="entry name" value="ATP-DEPENDENT CLP PROTEASE ADAPTER PROTEIN CLPS1, CHLOROPLASTIC"/>
    <property type="match status" value="1"/>
</dbReference>
<evidence type="ECO:0000313" key="3">
    <source>
        <dbReference type="EMBL" id="CAD9570216.1"/>
    </source>
</evidence>
<dbReference type="InterPro" id="IPR022935">
    <property type="entry name" value="ClpS"/>
</dbReference>
<accession>A0A7S2K9C2</accession>
<dbReference type="SUPFAM" id="SSF54736">
    <property type="entry name" value="ClpS-like"/>
    <property type="match status" value="1"/>
</dbReference>
<name>A0A7S2K9C2_9STRA</name>
<evidence type="ECO:0000259" key="2">
    <source>
        <dbReference type="Pfam" id="PF02617"/>
    </source>
</evidence>
<evidence type="ECO:0000313" key="5">
    <source>
        <dbReference type="Proteomes" id="UP001224775"/>
    </source>
</evidence>
<evidence type="ECO:0000256" key="1">
    <source>
        <dbReference type="SAM" id="MobiDB-lite"/>
    </source>
</evidence>
<reference evidence="4" key="2">
    <citation type="submission" date="2023-06" db="EMBL/GenBank/DDBJ databases">
        <title>Survivors Of The Sea: Transcriptome response of Skeletonema marinoi to long-term dormancy.</title>
        <authorList>
            <person name="Pinder M.I.M."/>
            <person name="Kourtchenko O."/>
            <person name="Robertson E.K."/>
            <person name="Larsson T."/>
            <person name="Maumus F."/>
            <person name="Osuna-Cruz C.M."/>
            <person name="Vancaester E."/>
            <person name="Stenow R."/>
            <person name="Vandepoele K."/>
            <person name="Ploug H."/>
            <person name="Bruchert V."/>
            <person name="Godhe A."/>
            <person name="Topel M."/>
        </authorList>
    </citation>
    <scope>NUCLEOTIDE SEQUENCE</scope>
    <source>
        <strain evidence="4">R05AC</strain>
    </source>
</reference>
<dbReference type="EMBL" id="HBGZ01000370">
    <property type="protein sequence ID" value="CAD9570216.1"/>
    <property type="molecule type" value="Transcribed_RNA"/>
</dbReference>
<dbReference type="Proteomes" id="UP001224775">
    <property type="component" value="Unassembled WGS sequence"/>
</dbReference>
<dbReference type="InterPro" id="IPR003769">
    <property type="entry name" value="ClpS_core"/>
</dbReference>
<proteinExistence type="predicted"/>
<protein>
    <recommendedName>
        <fullName evidence="2">Adaptor protein ClpS core domain-containing protein</fullName>
    </recommendedName>
</protein>
<gene>
    <name evidence="4" type="ORF">QTG54_010719</name>
    <name evidence="3" type="ORF">SMAR0320_LOCUS265</name>
</gene>
<dbReference type="AlphaFoldDB" id="A0A7S2K9C2"/>
<feature type="domain" description="Adaptor protein ClpS core" evidence="2">
    <location>
        <begin position="96"/>
        <end position="161"/>
    </location>
</feature>
<reference evidence="3" key="1">
    <citation type="submission" date="2021-01" db="EMBL/GenBank/DDBJ databases">
        <authorList>
            <person name="Corre E."/>
            <person name="Pelletier E."/>
            <person name="Niang G."/>
            <person name="Scheremetjew M."/>
            <person name="Finn R."/>
            <person name="Kale V."/>
            <person name="Holt S."/>
            <person name="Cochrane G."/>
            <person name="Meng A."/>
            <person name="Brown T."/>
            <person name="Cohen L."/>
        </authorList>
    </citation>
    <scope>NUCLEOTIDE SEQUENCE</scope>
    <source>
        <strain evidence="3">SM1012Den-03</strain>
    </source>
</reference>